<protein>
    <recommendedName>
        <fullName evidence="1">ATP-dependent DNA helicase</fullName>
        <ecNumber evidence="1">5.6.2.3</ecNumber>
    </recommendedName>
</protein>
<dbReference type="EMBL" id="LN890990">
    <property type="protein sequence ID" value="CUS12476.1"/>
    <property type="molecule type" value="Genomic_DNA"/>
</dbReference>
<organism evidence="4 5">
    <name type="scientific">Tuber aestivum</name>
    <name type="common">summer truffle</name>
    <dbReference type="NCBI Taxonomy" id="59557"/>
    <lineage>
        <taxon>Eukaryota</taxon>
        <taxon>Fungi</taxon>
        <taxon>Dikarya</taxon>
        <taxon>Ascomycota</taxon>
        <taxon>Pezizomycotina</taxon>
        <taxon>Pezizomycetes</taxon>
        <taxon>Pezizales</taxon>
        <taxon>Tuberaceae</taxon>
        <taxon>Tuber</taxon>
    </lineage>
</organism>
<dbReference type="Pfam" id="PF01693">
    <property type="entry name" value="Cauli_VI"/>
    <property type="match status" value="1"/>
</dbReference>
<dbReference type="EC" id="5.6.2.3" evidence="1"/>
<feature type="region of interest" description="Disordered" evidence="2">
    <location>
        <begin position="714"/>
        <end position="770"/>
    </location>
</feature>
<feature type="compositionally biased region" description="Pro residues" evidence="2">
    <location>
        <begin position="127"/>
        <end position="142"/>
    </location>
</feature>
<reference evidence="4" key="1">
    <citation type="submission" date="2015-10" db="EMBL/GenBank/DDBJ databases">
        <authorList>
            <person name="Regsiter A."/>
            <person name="william w."/>
        </authorList>
    </citation>
    <scope>NUCLEOTIDE SEQUENCE</scope>
    <source>
        <strain evidence="4">Montdore</strain>
    </source>
</reference>
<dbReference type="GO" id="GO:0006281">
    <property type="term" value="P:DNA repair"/>
    <property type="evidence" value="ECO:0007669"/>
    <property type="project" value="UniProtKB-KW"/>
</dbReference>
<keyword evidence="1" id="KW-0234">DNA repair</keyword>
<keyword evidence="1" id="KW-0227">DNA damage</keyword>
<feature type="compositionally biased region" description="Basic and acidic residues" evidence="2">
    <location>
        <begin position="69"/>
        <end position="78"/>
    </location>
</feature>
<feature type="compositionally biased region" description="Acidic residues" evidence="2">
    <location>
        <begin position="749"/>
        <end position="758"/>
    </location>
</feature>
<keyword evidence="1" id="KW-0067">ATP-binding</keyword>
<comment type="catalytic activity">
    <reaction evidence="1">
        <text>ATP + H2O = ADP + phosphate + H(+)</text>
        <dbReference type="Rhea" id="RHEA:13065"/>
        <dbReference type="ChEBI" id="CHEBI:15377"/>
        <dbReference type="ChEBI" id="CHEBI:15378"/>
        <dbReference type="ChEBI" id="CHEBI:30616"/>
        <dbReference type="ChEBI" id="CHEBI:43474"/>
        <dbReference type="ChEBI" id="CHEBI:456216"/>
        <dbReference type="EC" id="5.6.2.3"/>
    </reaction>
</comment>
<dbReference type="InterPro" id="IPR051055">
    <property type="entry name" value="PIF1_helicase"/>
</dbReference>
<feature type="region of interest" description="Disordered" evidence="2">
    <location>
        <begin position="69"/>
        <end position="147"/>
    </location>
</feature>
<comment type="similarity">
    <text evidence="1">Belongs to the helicase family.</text>
</comment>
<evidence type="ECO:0000256" key="2">
    <source>
        <dbReference type="SAM" id="MobiDB-lite"/>
    </source>
</evidence>
<keyword evidence="1" id="KW-0378">Hydrolase</keyword>
<evidence type="ECO:0000259" key="3">
    <source>
        <dbReference type="SMART" id="SM00382"/>
    </source>
</evidence>
<evidence type="ECO:0000256" key="1">
    <source>
        <dbReference type="RuleBase" id="RU363044"/>
    </source>
</evidence>
<dbReference type="InterPro" id="IPR049163">
    <property type="entry name" value="Pif1-like_2B_dom"/>
</dbReference>
<dbReference type="Gene3D" id="3.40.50.300">
    <property type="entry name" value="P-loop containing nucleotide triphosphate hydrolases"/>
    <property type="match status" value="1"/>
</dbReference>
<keyword evidence="1" id="KW-0547">Nucleotide-binding</keyword>
<feature type="domain" description="AAA+ ATPase" evidence="3">
    <location>
        <begin position="167"/>
        <end position="313"/>
    </location>
</feature>
<keyword evidence="5" id="KW-1185">Reference proteome</keyword>
<dbReference type="PANTHER" id="PTHR47642:SF7">
    <property type="entry name" value="ATP-DEPENDENT DNA HELICASE PIF1"/>
    <property type="match status" value="1"/>
</dbReference>
<dbReference type="PANTHER" id="PTHR47642">
    <property type="entry name" value="ATP-DEPENDENT DNA HELICASE"/>
    <property type="match status" value="1"/>
</dbReference>
<keyword evidence="1" id="KW-0233">DNA recombination</keyword>
<dbReference type="SUPFAM" id="SSF52540">
    <property type="entry name" value="P-loop containing nucleoside triphosphate hydrolases"/>
    <property type="match status" value="2"/>
</dbReference>
<name>A0A292PY30_9PEZI</name>
<dbReference type="GO" id="GO:0000723">
    <property type="term" value="P:telomere maintenance"/>
    <property type="evidence" value="ECO:0007669"/>
    <property type="project" value="InterPro"/>
</dbReference>
<gene>
    <name evidence="4" type="ORF">GSTUAT00003441001</name>
</gene>
<dbReference type="GO" id="GO:0016887">
    <property type="term" value="F:ATP hydrolysis activity"/>
    <property type="evidence" value="ECO:0007669"/>
    <property type="project" value="RHEA"/>
</dbReference>
<evidence type="ECO:0000313" key="5">
    <source>
        <dbReference type="Proteomes" id="UP001412239"/>
    </source>
</evidence>
<dbReference type="AlphaFoldDB" id="A0A292PY30"/>
<dbReference type="Proteomes" id="UP001412239">
    <property type="component" value="Unassembled WGS sequence"/>
</dbReference>
<dbReference type="InterPro" id="IPR027417">
    <property type="entry name" value="P-loop_NTPase"/>
</dbReference>
<dbReference type="SUPFAM" id="SSF55658">
    <property type="entry name" value="L9 N-domain-like"/>
    <property type="match status" value="1"/>
</dbReference>
<dbReference type="InterPro" id="IPR003593">
    <property type="entry name" value="AAA+_ATPase"/>
</dbReference>
<proteinExistence type="inferred from homology"/>
<dbReference type="InterPro" id="IPR010285">
    <property type="entry name" value="DNA_helicase_pif1-like_DEAD"/>
</dbReference>
<dbReference type="GO" id="GO:0005524">
    <property type="term" value="F:ATP binding"/>
    <property type="evidence" value="ECO:0007669"/>
    <property type="project" value="UniProtKB-KW"/>
</dbReference>
<dbReference type="GO" id="GO:0006310">
    <property type="term" value="P:DNA recombination"/>
    <property type="evidence" value="ECO:0007669"/>
    <property type="project" value="UniProtKB-KW"/>
</dbReference>
<dbReference type="Gene3D" id="3.40.970.10">
    <property type="entry name" value="Ribonuclease H1, N-terminal domain"/>
    <property type="match status" value="1"/>
</dbReference>
<dbReference type="InterPro" id="IPR011320">
    <property type="entry name" value="RNase_H1_N"/>
</dbReference>
<dbReference type="GO" id="GO:0043139">
    <property type="term" value="F:5'-3' DNA helicase activity"/>
    <property type="evidence" value="ECO:0007669"/>
    <property type="project" value="UniProtKB-EC"/>
</dbReference>
<dbReference type="InterPro" id="IPR037056">
    <property type="entry name" value="RNase_H1_N_sf"/>
</dbReference>
<dbReference type="CDD" id="cd18037">
    <property type="entry name" value="DEXSc_Pif1_like"/>
    <property type="match status" value="1"/>
</dbReference>
<evidence type="ECO:0000313" key="4">
    <source>
        <dbReference type="EMBL" id="CUS12476.1"/>
    </source>
</evidence>
<accession>A0A292PY30</accession>
<dbReference type="CDD" id="cd18809">
    <property type="entry name" value="SF1_C_RecD"/>
    <property type="match status" value="1"/>
</dbReference>
<dbReference type="Pfam" id="PF05970">
    <property type="entry name" value="PIF1"/>
    <property type="match status" value="1"/>
</dbReference>
<dbReference type="Pfam" id="PF21530">
    <property type="entry name" value="Pif1_2B_dom"/>
    <property type="match status" value="1"/>
</dbReference>
<feature type="compositionally biased region" description="Basic and acidic residues" evidence="2">
    <location>
        <begin position="737"/>
        <end position="748"/>
    </location>
</feature>
<dbReference type="InterPro" id="IPR009027">
    <property type="entry name" value="Ribosomal_bL9/RNase_H1_N"/>
</dbReference>
<keyword evidence="1" id="KW-0347">Helicase</keyword>
<sequence length="770" mass="86233">MPRGGSAKRRQKQKFYAVYKGRNPGIFDDWVETRLQVEGFSDATFKAFPSHAEAESWIYEQRDKEIRQENARLERDYPDTDDDPDAGEQRGSSYPPLPQDNTGLKVDYPDLDALPARLNARGGDGPGAPPYVSPPERTPPSFTPRQNPEHLCPLKPEQERVLALVKQGHNVFFTGPAGSGKSLILKHIKQYLDGVGRTYAVTAPTGIASVLIGGQTIHSWSRVGKGDKPAVCYINKLKSTIKHPDAKLLGKSAKSGETTWKETQVLIIDEISMLSPDLFEKLSVIGQHARHVNGHPVEAPFGGMQLVMCGDFFQLPPVEKDSEKTCYQCGYPITPREERSYLPPDHGYITERIEFLNEIHALRVDSARWSHCSRTGRDREVCGHLWNETIKYCFQTPTWFKIGFNSVVLTQVFRQADPAWIEKLGKLKVGQVTPDIMTFLLGLRRPLGELASGVKPTRLYTHRKTVVDENDQEFKKLKGTEYCFDAIDEGTINKGTGYSKTVNPQELEEYHFFKNLQVQKEMKLKHGAQVMLLFNIAQNDGLVNGSRGVISGFQQMNYSTFMSGRVARDFERPMLKKYFELKQQDGRVRIPLVHFTTHPTPIPILPVSWNTEIPLFYGSMSYGGRDILGLSRIQIPLALAWATTVHKSQGMTLDYVAVDVGHSFAPGQAYVGLSRCKSPGGMQILGGGRNLEKAFLVDEGVLEFSKRLEEQLARDKENGDGDGDGEAAVGQEGGLGQKREYAKYKEEDGSGEFEDDVHDWERVSSHPTLP</sequence>
<dbReference type="SMART" id="SM00382">
    <property type="entry name" value="AAA"/>
    <property type="match status" value="1"/>
</dbReference>
<comment type="cofactor">
    <cofactor evidence="1">
        <name>Mg(2+)</name>
        <dbReference type="ChEBI" id="CHEBI:18420"/>
    </cofactor>
</comment>